<proteinExistence type="predicted"/>
<sequence>MRLIAGLGGLFWGSQEGKRKVHQVSWDKICSPKHQGGLGLRTARSLNLAFMIKLAWKILNNKDELWVKVLQGKYFHQREGRILGMKSSNHSSLWRGICKGFPMMQQATVWSIRDGRTTEFWNHPWIDHETILGEHCLRELTEEERYMTVSEMANDRGEWDWSRLHDVLPNEFICCIAGMETPAQDLGEDTTIWGLESDGRFIFKSAYLLAANEIGKEALPDWKELWRWKGPSRVKHFLWLVLYNRLLTNHERAKRNMTADSFCKACEGEDLRIFKQWMMDNLKKEEGGIEFGIACWMIWKQRNEEVMEGKKYSEAALICRICSWVNVYQQANKNDAKCLLQPQTQHNSTAIAWKPPREGWLIRDHLG</sequence>
<dbReference type="Pfam" id="PF13966">
    <property type="entry name" value="zf-RVT"/>
    <property type="match status" value="1"/>
</dbReference>
<evidence type="ECO:0000259" key="1">
    <source>
        <dbReference type="Pfam" id="PF13966"/>
    </source>
</evidence>
<dbReference type="PANTHER" id="PTHR33116">
    <property type="entry name" value="REVERSE TRANSCRIPTASE ZINC-BINDING DOMAIN-CONTAINING PROTEIN-RELATED-RELATED"/>
    <property type="match status" value="1"/>
</dbReference>
<accession>A0AAV0S4J5</accession>
<organism evidence="2 3">
    <name type="scientific">Linum tenue</name>
    <dbReference type="NCBI Taxonomy" id="586396"/>
    <lineage>
        <taxon>Eukaryota</taxon>
        <taxon>Viridiplantae</taxon>
        <taxon>Streptophyta</taxon>
        <taxon>Embryophyta</taxon>
        <taxon>Tracheophyta</taxon>
        <taxon>Spermatophyta</taxon>
        <taxon>Magnoliopsida</taxon>
        <taxon>eudicotyledons</taxon>
        <taxon>Gunneridae</taxon>
        <taxon>Pentapetalae</taxon>
        <taxon>rosids</taxon>
        <taxon>fabids</taxon>
        <taxon>Malpighiales</taxon>
        <taxon>Linaceae</taxon>
        <taxon>Linum</taxon>
    </lineage>
</organism>
<comment type="caution">
    <text evidence="2">The sequence shown here is derived from an EMBL/GenBank/DDBJ whole genome shotgun (WGS) entry which is preliminary data.</text>
</comment>
<dbReference type="EMBL" id="CAMGYJ010000011">
    <property type="protein sequence ID" value="CAI0626807.1"/>
    <property type="molecule type" value="Genomic_DNA"/>
</dbReference>
<dbReference type="PANTHER" id="PTHR33116:SF78">
    <property type="entry name" value="OS12G0587133 PROTEIN"/>
    <property type="match status" value="1"/>
</dbReference>
<keyword evidence="3" id="KW-1185">Reference proteome</keyword>
<dbReference type="InterPro" id="IPR026960">
    <property type="entry name" value="RVT-Znf"/>
</dbReference>
<name>A0AAV0S4J5_9ROSI</name>
<evidence type="ECO:0000313" key="3">
    <source>
        <dbReference type="Proteomes" id="UP001154282"/>
    </source>
</evidence>
<evidence type="ECO:0000313" key="2">
    <source>
        <dbReference type="EMBL" id="CAI0626807.1"/>
    </source>
</evidence>
<feature type="domain" description="Reverse transcriptase zinc-binding" evidence="1">
    <location>
        <begin position="201"/>
        <end position="269"/>
    </location>
</feature>
<reference evidence="2" key="1">
    <citation type="submission" date="2022-08" db="EMBL/GenBank/DDBJ databases">
        <authorList>
            <person name="Gutierrez-Valencia J."/>
        </authorList>
    </citation>
    <scope>NUCLEOTIDE SEQUENCE</scope>
</reference>
<dbReference type="Proteomes" id="UP001154282">
    <property type="component" value="Unassembled WGS sequence"/>
</dbReference>
<protein>
    <recommendedName>
        <fullName evidence="1">Reverse transcriptase zinc-binding domain-containing protein</fullName>
    </recommendedName>
</protein>
<dbReference type="AlphaFoldDB" id="A0AAV0S4J5"/>
<gene>
    <name evidence="2" type="ORF">LITE_LOCUS51015</name>
</gene>